<accession>A0A2A5WHR2</accession>
<dbReference type="Proteomes" id="UP000219327">
    <property type="component" value="Unassembled WGS sequence"/>
</dbReference>
<dbReference type="InterPro" id="IPR023214">
    <property type="entry name" value="HAD_sf"/>
</dbReference>
<evidence type="ECO:0000313" key="2">
    <source>
        <dbReference type="Proteomes" id="UP000219327"/>
    </source>
</evidence>
<dbReference type="Gene3D" id="3.40.50.1000">
    <property type="entry name" value="HAD superfamily/HAD-like"/>
    <property type="match status" value="1"/>
</dbReference>
<dbReference type="InterPro" id="IPR036412">
    <property type="entry name" value="HAD-like_sf"/>
</dbReference>
<dbReference type="PANTHER" id="PTHR43611:SF3">
    <property type="entry name" value="FLAVIN MONONUCLEOTIDE HYDROLASE 1, CHLOROPLATIC"/>
    <property type="match status" value="1"/>
</dbReference>
<reference evidence="1 2" key="1">
    <citation type="submission" date="2017-08" db="EMBL/GenBank/DDBJ databases">
        <title>Fine stratification of microbial communities through a metagenomic profile of the photic zone.</title>
        <authorList>
            <person name="Haro-Moreno J.M."/>
            <person name="Lopez-Perez M."/>
            <person name="De La Torre J."/>
            <person name="Picazo A."/>
            <person name="Camacho A."/>
            <person name="Rodriguez-Valera F."/>
        </authorList>
    </citation>
    <scope>NUCLEOTIDE SEQUENCE [LARGE SCALE GENOMIC DNA]</scope>
    <source>
        <strain evidence="1">MED-G24</strain>
    </source>
</reference>
<comment type="caution">
    <text evidence="1">The sequence shown here is derived from an EMBL/GenBank/DDBJ whole genome shotgun (WGS) entry which is preliminary data.</text>
</comment>
<evidence type="ECO:0000313" key="1">
    <source>
        <dbReference type="EMBL" id="PDH35676.1"/>
    </source>
</evidence>
<proteinExistence type="predicted"/>
<gene>
    <name evidence="1" type="ORF">CNE99_10835</name>
</gene>
<dbReference type="EMBL" id="NTKD01000085">
    <property type="protein sequence ID" value="PDH35676.1"/>
    <property type="molecule type" value="Genomic_DNA"/>
</dbReference>
<dbReference type="AlphaFoldDB" id="A0A2A5WHR2"/>
<organism evidence="1 2">
    <name type="scientific">OM182 bacterium MED-G24</name>
    <dbReference type="NCBI Taxonomy" id="1986255"/>
    <lineage>
        <taxon>Bacteria</taxon>
        <taxon>Pseudomonadati</taxon>
        <taxon>Pseudomonadota</taxon>
        <taxon>Gammaproteobacteria</taxon>
        <taxon>OMG group</taxon>
        <taxon>OM182 clade</taxon>
    </lineage>
</organism>
<protein>
    <recommendedName>
        <fullName evidence="3">Haloacid dehalogenase</fullName>
    </recommendedName>
</protein>
<dbReference type="PANTHER" id="PTHR43611">
    <property type="entry name" value="ALPHA-D-GLUCOSE 1-PHOSPHATE PHOSPHATASE"/>
    <property type="match status" value="1"/>
</dbReference>
<evidence type="ECO:0008006" key="3">
    <source>
        <dbReference type="Google" id="ProtNLM"/>
    </source>
</evidence>
<name>A0A2A5WHR2_9GAMM</name>
<sequence length="83" mass="9072">MSGFEQSFVSFELGATKAETGFFESIVDAATVTPDRLILIDDRAVNCERAVSLGLQAIEFQDWSQACTKLASITSMPARDRPL</sequence>
<dbReference type="SUPFAM" id="SSF56784">
    <property type="entry name" value="HAD-like"/>
    <property type="match status" value="1"/>
</dbReference>